<dbReference type="OrthoDB" id="5849703at2759"/>
<evidence type="ECO:0000256" key="3">
    <source>
        <dbReference type="ARBA" id="ARBA00022837"/>
    </source>
</evidence>
<comment type="caution">
    <text evidence="6">The sequence shown here is derived from an EMBL/GenBank/DDBJ whole genome shotgun (WGS) entry which is preliminary data.</text>
</comment>
<dbReference type="GO" id="GO:0005544">
    <property type="term" value="F:calcium-dependent phospholipid binding"/>
    <property type="evidence" value="ECO:0007669"/>
    <property type="project" value="UniProtKB-KW"/>
</dbReference>
<keyword evidence="3" id="KW-0106">Calcium</keyword>
<evidence type="ECO:0000256" key="1">
    <source>
        <dbReference type="ARBA" id="ARBA00007831"/>
    </source>
</evidence>
<dbReference type="STRING" id="53326.A0A016RU94"/>
<dbReference type="GO" id="GO:0005509">
    <property type="term" value="F:calcium ion binding"/>
    <property type="evidence" value="ECO:0007669"/>
    <property type="project" value="InterPro"/>
</dbReference>
<sequence>MESGTLILNMLSSGAQWQSERSYEQFSVAPISSERTLLGRYRHQTSYRRRYTIWNQYIWSYRRLLISLCAGRRDESNHVDQNKAIQDAHKLYSARRCRFGLENYFIDAFTLQSLRQLRHLFEEYEKVAHHSIEAAIEQDFSGSFRDALIAIVSIVRNKPAYFAKLLHKYIKTCYKYESDIVRLLVSRSECDMADITAQYQVLYNKSMAEAIKKHFSGSYKRGLVALVNGNSS</sequence>
<dbReference type="GO" id="GO:0012506">
    <property type="term" value="C:vesicle membrane"/>
    <property type="evidence" value="ECO:0007669"/>
    <property type="project" value="TreeGrafter"/>
</dbReference>
<dbReference type="PANTHER" id="PTHR10502:SF102">
    <property type="entry name" value="ANNEXIN B11"/>
    <property type="match status" value="1"/>
</dbReference>
<keyword evidence="5" id="KW-0111">Calcium/phospholipid-binding</keyword>
<keyword evidence="7" id="KW-1185">Reference proteome</keyword>
<proteinExistence type="inferred from homology"/>
<dbReference type="Pfam" id="PF00191">
    <property type="entry name" value="Annexin"/>
    <property type="match status" value="2"/>
</dbReference>
<evidence type="ECO:0000256" key="5">
    <source>
        <dbReference type="ARBA" id="ARBA00023302"/>
    </source>
</evidence>
<dbReference type="Proteomes" id="UP000024635">
    <property type="component" value="Unassembled WGS sequence"/>
</dbReference>
<accession>A0A016RU94</accession>
<keyword evidence="2" id="KW-0677">Repeat</keyword>
<protein>
    <recommendedName>
        <fullName evidence="8">Annexin</fullName>
    </recommendedName>
</protein>
<dbReference type="SUPFAM" id="SSF47874">
    <property type="entry name" value="Annexin"/>
    <property type="match status" value="1"/>
</dbReference>
<evidence type="ECO:0000313" key="7">
    <source>
        <dbReference type="Proteomes" id="UP000024635"/>
    </source>
</evidence>
<gene>
    <name evidence="6" type="primary">Acey_s0371.g121</name>
    <name evidence="6" type="ORF">Y032_0371g121</name>
</gene>
<dbReference type="InterPro" id="IPR018502">
    <property type="entry name" value="Annexin_repeat"/>
</dbReference>
<dbReference type="Gene3D" id="1.10.220.10">
    <property type="entry name" value="Annexin"/>
    <property type="match status" value="2"/>
</dbReference>
<evidence type="ECO:0000256" key="4">
    <source>
        <dbReference type="ARBA" id="ARBA00023216"/>
    </source>
</evidence>
<dbReference type="PROSITE" id="PS51897">
    <property type="entry name" value="ANNEXIN_2"/>
    <property type="match status" value="2"/>
</dbReference>
<dbReference type="PANTHER" id="PTHR10502">
    <property type="entry name" value="ANNEXIN"/>
    <property type="match status" value="1"/>
</dbReference>
<dbReference type="AlphaFoldDB" id="A0A016RU94"/>
<organism evidence="6 7">
    <name type="scientific">Ancylostoma ceylanicum</name>
    <dbReference type="NCBI Taxonomy" id="53326"/>
    <lineage>
        <taxon>Eukaryota</taxon>
        <taxon>Metazoa</taxon>
        <taxon>Ecdysozoa</taxon>
        <taxon>Nematoda</taxon>
        <taxon>Chromadorea</taxon>
        <taxon>Rhabditida</taxon>
        <taxon>Rhabditina</taxon>
        <taxon>Rhabditomorpha</taxon>
        <taxon>Strongyloidea</taxon>
        <taxon>Ancylostomatidae</taxon>
        <taxon>Ancylostomatinae</taxon>
        <taxon>Ancylostoma</taxon>
    </lineage>
</organism>
<evidence type="ECO:0008006" key="8">
    <source>
        <dbReference type="Google" id="ProtNLM"/>
    </source>
</evidence>
<dbReference type="SMART" id="SM00335">
    <property type="entry name" value="ANX"/>
    <property type="match status" value="2"/>
</dbReference>
<evidence type="ECO:0000313" key="6">
    <source>
        <dbReference type="EMBL" id="EYB81913.1"/>
    </source>
</evidence>
<dbReference type="GO" id="GO:0005886">
    <property type="term" value="C:plasma membrane"/>
    <property type="evidence" value="ECO:0007669"/>
    <property type="project" value="TreeGrafter"/>
</dbReference>
<name>A0A016RU94_9BILA</name>
<dbReference type="GO" id="GO:0005737">
    <property type="term" value="C:cytoplasm"/>
    <property type="evidence" value="ECO:0007669"/>
    <property type="project" value="TreeGrafter"/>
</dbReference>
<comment type="similarity">
    <text evidence="1">Belongs to the annexin family.</text>
</comment>
<dbReference type="GO" id="GO:0001786">
    <property type="term" value="F:phosphatidylserine binding"/>
    <property type="evidence" value="ECO:0007669"/>
    <property type="project" value="TreeGrafter"/>
</dbReference>
<keyword evidence="4" id="KW-0041">Annexin</keyword>
<dbReference type="InterPro" id="IPR037104">
    <property type="entry name" value="Annexin_sf"/>
</dbReference>
<reference evidence="7" key="1">
    <citation type="journal article" date="2015" name="Nat. Genet.">
        <title>The genome and transcriptome of the zoonotic hookworm Ancylostoma ceylanicum identify infection-specific gene families.</title>
        <authorList>
            <person name="Schwarz E.M."/>
            <person name="Hu Y."/>
            <person name="Antoshechkin I."/>
            <person name="Miller M.M."/>
            <person name="Sternberg P.W."/>
            <person name="Aroian R.V."/>
        </authorList>
    </citation>
    <scope>NUCLEOTIDE SEQUENCE</scope>
    <source>
        <strain evidence="7">HY135</strain>
    </source>
</reference>
<dbReference type="FunFam" id="1.10.220.10:FF:000002">
    <property type="entry name" value="Annexin"/>
    <property type="match status" value="1"/>
</dbReference>
<evidence type="ECO:0000256" key="2">
    <source>
        <dbReference type="ARBA" id="ARBA00022737"/>
    </source>
</evidence>
<dbReference type="EMBL" id="JARK01001707">
    <property type="protein sequence ID" value="EYB81913.1"/>
    <property type="molecule type" value="Genomic_DNA"/>
</dbReference>
<dbReference type="GO" id="GO:0005634">
    <property type="term" value="C:nucleus"/>
    <property type="evidence" value="ECO:0007669"/>
    <property type="project" value="TreeGrafter"/>
</dbReference>